<protein>
    <submittedName>
        <fullName evidence="10">Cation transporter</fullName>
    </submittedName>
</protein>
<evidence type="ECO:0000256" key="1">
    <source>
        <dbReference type="ARBA" id="ARBA00004651"/>
    </source>
</evidence>
<evidence type="ECO:0000256" key="5">
    <source>
        <dbReference type="ARBA" id="ARBA00022692"/>
    </source>
</evidence>
<sequence length="1071" mass="115838">MIARIIHWSIHNRFLVLLATLLVAAWGVYSLARTPLDALPDLSDTQVIIKASYPGKAPQVIEDQVTYPLTTTLLGVPGAKTIRAYSSFGDAFIYVLFDDKTDQYWARSRVLEYLNQVQSRLPQGATVALGPDATGVGWVYEYALVDRTGKHDLGQLRALNDWFIKFELKSVPDVAEVASLGGMVRQYQVVLDPDKLRAYGITHSAVIDALTKANQASGGSVVEMAESEYMVRSTGYLQTLDDFRHIPLRSDDAGTPVLLGDVARIQIGPEMRRGIAELNGEGEVAGGVIVMRSGKNALTTIDGVKARLADLKKSLPPGVEVVTTYDRSQLIERAVDNLKDKLIEEFIIVGLVCAVFLFHLRSAFVAILSLPLGVLAAFIVMRYQGVNANLMSLGGIAIAIGAMIDAAIVMIENAHKHLEAFEHAHPATPLTGAKRWQLIADSAAEVGPALFFSLLIITLSFIPVFSLEGQEGKLFSPLAFTKTYTIAAAAGLSVTLVPVLMGYLIRGRIPHEASNPINRVLIRLYRPLLERTLRRPWVTIGIAVVALMLTAIPISRLGGEFLPPLDEGDLLYMPTALPGISAAKATELLQQTDRLIKTVPEVATVFGKSGRADTATDPAPLEMFETTIQFKPRSEWRPGMTPEKLVDELDRTVKVPGLSNVWVPPIRNRLDMLSTGIKTPVGVKISGPDLTQIDKIATQVEAAVKPVPGVTSALAERLNGGRYIDVDVNRQAAARYNLSVADVQSVVSSAIGGENVGEVIAGRERFPINVRYPREVRDSLESLRQLPVVTDRGAQIRLADVADIKLTDGPPMIRSENARLAGYVYVDIRDTDLQTAVKAMQHAVAQKVVLPPGYSIAWSGQFEYLERAATTLRTVIPITLAVIFILLFLTFNSAADAALLMSTVPFALVGGFWLIWMLGHAVSVATSVGFIALAGVAAEFGVVMLLYLKGALNRRLALGEPLSEAMLSDAIREGAVLRVRPKAMTVAVVLAGLVPIMVGHGTGSEVMQRIAAPMVGGMVTAPLLSMFVIPAAWFLLQRRRLRQAQRAGPDATPPVVSSGTEVPSITSGEMQ</sequence>
<feature type="transmembrane region" description="Helical" evidence="9">
    <location>
        <begin position="983"/>
        <end position="1002"/>
    </location>
</feature>
<comment type="subcellular location">
    <subcellularLocation>
        <location evidence="1">Cell membrane</location>
        <topology evidence="1">Multi-pass membrane protein</topology>
    </subcellularLocation>
</comment>
<dbReference type="PANTHER" id="PTHR32063:SF19">
    <property type="entry name" value="CATION EFFLUX SYSTEM PROTEIN CUSA"/>
    <property type="match status" value="1"/>
</dbReference>
<keyword evidence="3" id="KW-0813">Transport</keyword>
<reference evidence="11" key="1">
    <citation type="submission" date="2015-12" db="EMBL/GenBank/DDBJ databases">
        <title>Complete genome sequence of Pandoraea norimbergensis DSM 11628.</title>
        <authorList>
            <person name="Ee R."/>
            <person name="Lim Y.-L."/>
            <person name="Yong D."/>
            <person name="Yin W.-F."/>
            <person name="Chan K.-G."/>
        </authorList>
    </citation>
    <scope>NUCLEOTIDE SEQUENCE [LARGE SCALE GENOMIC DNA]</scope>
    <source>
        <strain evidence="11">DSM 11628</strain>
    </source>
</reference>
<dbReference type="PRINTS" id="PR00702">
    <property type="entry name" value="ACRIFLAVINRP"/>
</dbReference>
<evidence type="ECO:0000256" key="9">
    <source>
        <dbReference type="SAM" id="Phobius"/>
    </source>
</evidence>
<proteinExistence type="inferred from homology"/>
<keyword evidence="4" id="KW-1003">Cell membrane</keyword>
<dbReference type="Gene3D" id="3.30.2090.10">
    <property type="entry name" value="Multidrug efflux transporter AcrB TolC docking domain, DN and DC subdomains"/>
    <property type="match status" value="2"/>
</dbReference>
<dbReference type="Gene3D" id="3.30.70.1320">
    <property type="entry name" value="Multidrug efflux transporter AcrB pore domain like"/>
    <property type="match status" value="1"/>
</dbReference>
<dbReference type="RefSeq" id="WP_058378792.1">
    <property type="nucleotide sequence ID" value="NZ_CP013480.3"/>
</dbReference>
<feature type="transmembrane region" description="Helical" evidence="9">
    <location>
        <begin position="874"/>
        <end position="891"/>
    </location>
</feature>
<evidence type="ECO:0000256" key="3">
    <source>
        <dbReference type="ARBA" id="ARBA00022448"/>
    </source>
</evidence>
<dbReference type="InterPro" id="IPR004763">
    <property type="entry name" value="CusA-like"/>
</dbReference>
<keyword evidence="7 9" id="KW-0472">Membrane</keyword>
<feature type="transmembrane region" description="Helical" evidence="9">
    <location>
        <begin position="536"/>
        <end position="554"/>
    </location>
</feature>
<evidence type="ECO:0000256" key="7">
    <source>
        <dbReference type="ARBA" id="ARBA00023136"/>
    </source>
</evidence>
<comment type="similarity">
    <text evidence="2">Belongs to the resistance-nodulation-cell division (RND) (TC 2.A.6) family.</text>
</comment>
<dbReference type="PANTHER" id="PTHR32063">
    <property type="match status" value="1"/>
</dbReference>
<feature type="transmembrane region" description="Helical" evidence="9">
    <location>
        <begin position="443"/>
        <end position="464"/>
    </location>
</feature>
<feature type="compositionally biased region" description="Polar residues" evidence="8">
    <location>
        <begin position="1055"/>
        <end position="1071"/>
    </location>
</feature>
<feature type="transmembrane region" description="Helical" evidence="9">
    <location>
        <begin position="484"/>
        <end position="505"/>
    </location>
</feature>
<dbReference type="NCBIfam" id="TIGR00914">
    <property type="entry name" value="2A0601"/>
    <property type="match status" value="1"/>
</dbReference>
<dbReference type="InterPro" id="IPR001036">
    <property type="entry name" value="Acrflvin-R"/>
</dbReference>
<dbReference type="EMBL" id="CP013480">
    <property type="protein sequence ID" value="ALS61882.1"/>
    <property type="molecule type" value="Genomic_DNA"/>
</dbReference>
<feature type="transmembrane region" description="Helical" evidence="9">
    <location>
        <begin position="1014"/>
        <end position="1036"/>
    </location>
</feature>
<gene>
    <name evidence="10" type="ORF">AT302_20950</name>
</gene>
<dbReference type="Proteomes" id="UP000060277">
    <property type="component" value="Chromosome"/>
</dbReference>
<evidence type="ECO:0000256" key="4">
    <source>
        <dbReference type="ARBA" id="ARBA00022475"/>
    </source>
</evidence>
<keyword evidence="6 9" id="KW-1133">Transmembrane helix</keyword>
<organism evidence="10 11">
    <name type="scientific">Pandoraea norimbergensis</name>
    <dbReference type="NCBI Taxonomy" id="93219"/>
    <lineage>
        <taxon>Bacteria</taxon>
        <taxon>Pseudomonadati</taxon>
        <taxon>Pseudomonadota</taxon>
        <taxon>Betaproteobacteria</taxon>
        <taxon>Burkholderiales</taxon>
        <taxon>Burkholderiaceae</taxon>
        <taxon>Pandoraea</taxon>
    </lineage>
</organism>
<feature type="transmembrane region" description="Helical" evidence="9">
    <location>
        <begin position="390"/>
        <end position="411"/>
    </location>
</feature>
<dbReference type="InterPro" id="IPR027463">
    <property type="entry name" value="AcrB_DN_DC_subdom"/>
</dbReference>
<evidence type="ECO:0000256" key="2">
    <source>
        <dbReference type="ARBA" id="ARBA00010942"/>
    </source>
</evidence>
<feature type="transmembrane region" description="Helical" evidence="9">
    <location>
        <begin position="898"/>
        <end position="918"/>
    </location>
</feature>
<evidence type="ECO:0000313" key="10">
    <source>
        <dbReference type="EMBL" id="ALS61882.1"/>
    </source>
</evidence>
<dbReference type="Gene3D" id="3.30.70.1440">
    <property type="entry name" value="Multidrug efflux transporter AcrB pore domain"/>
    <property type="match status" value="1"/>
</dbReference>
<evidence type="ECO:0000256" key="6">
    <source>
        <dbReference type="ARBA" id="ARBA00022989"/>
    </source>
</evidence>
<feature type="region of interest" description="Disordered" evidence="8">
    <location>
        <begin position="1046"/>
        <end position="1071"/>
    </location>
</feature>
<evidence type="ECO:0000313" key="11">
    <source>
        <dbReference type="Proteomes" id="UP000060277"/>
    </source>
</evidence>
<feature type="transmembrane region" description="Helical" evidence="9">
    <location>
        <begin position="342"/>
        <end position="358"/>
    </location>
</feature>
<dbReference type="Gene3D" id="3.30.70.1430">
    <property type="entry name" value="Multidrug efflux transporter AcrB pore domain"/>
    <property type="match status" value="2"/>
</dbReference>
<keyword evidence="11" id="KW-1185">Reference proteome</keyword>
<evidence type="ECO:0000256" key="8">
    <source>
        <dbReference type="SAM" id="MobiDB-lite"/>
    </source>
</evidence>
<dbReference type="SUPFAM" id="SSF82866">
    <property type="entry name" value="Multidrug efflux transporter AcrB transmembrane domain"/>
    <property type="match status" value="2"/>
</dbReference>
<feature type="transmembrane region" description="Helical" evidence="9">
    <location>
        <begin position="365"/>
        <end position="384"/>
    </location>
</feature>
<dbReference type="SUPFAM" id="SSF82693">
    <property type="entry name" value="Multidrug efflux transporter AcrB pore domain, PN1, PN2, PC1 and PC2 subdomains"/>
    <property type="match status" value="2"/>
</dbReference>
<dbReference type="Gene3D" id="1.20.1640.10">
    <property type="entry name" value="Multidrug efflux transporter AcrB transmembrane domain"/>
    <property type="match status" value="2"/>
</dbReference>
<dbReference type="SUPFAM" id="SSF82714">
    <property type="entry name" value="Multidrug efflux transporter AcrB TolC docking domain, DN and DC subdomains"/>
    <property type="match status" value="2"/>
</dbReference>
<dbReference type="Pfam" id="PF00873">
    <property type="entry name" value="ACR_tran"/>
    <property type="match status" value="1"/>
</dbReference>
<accession>A0ABN4JLI0</accession>
<feature type="transmembrane region" description="Helical" evidence="9">
    <location>
        <begin position="924"/>
        <end position="948"/>
    </location>
</feature>
<name>A0ABN4JLI0_9BURK</name>
<keyword evidence="5 9" id="KW-0812">Transmembrane</keyword>